<dbReference type="AlphaFoldDB" id="A0A9X1TFB5"/>
<accession>A0A9X1TFB5</accession>
<organism evidence="1 2">
    <name type="scientific">Dyadobacter chenwenxiniae</name>
    <dbReference type="NCBI Taxonomy" id="2906456"/>
    <lineage>
        <taxon>Bacteria</taxon>
        <taxon>Pseudomonadati</taxon>
        <taxon>Bacteroidota</taxon>
        <taxon>Cytophagia</taxon>
        <taxon>Cytophagales</taxon>
        <taxon>Spirosomataceae</taxon>
        <taxon>Dyadobacter</taxon>
    </lineage>
</organism>
<dbReference type="SUPFAM" id="SSF52058">
    <property type="entry name" value="L domain-like"/>
    <property type="match status" value="1"/>
</dbReference>
<dbReference type="RefSeq" id="WP_234655879.1">
    <property type="nucleotide sequence ID" value="NZ_CP094997.1"/>
</dbReference>
<evidence type="ECO:0000313" key="1">
    <source>
        <dbReference type="EMBL" id="MCF0062802.1"/>
    </source>
</evidence>
<keyword evidence="2" id="KW-1185">Reference proteome</keyword>
<gene>
    <name evidence="1" type="ORF">LXM26_14945</name>
</gene>
<dbReference type="Proteomes" id="UP001139000">
    <property type="component" value="Unassembled WGS sequence"/>
</dbReference>
<reference evidence="1" key="1">
    <citation type="submission" date="2021-12" db="EMBL/GenBank/DDBJ databases">
        <title>Novel species in genus Dyadobacter.</title>
        <authorList>
            <person name="Ma C."/>
        </authorList>
    </citation>
    <scope>NUCLEOTIDE SEQUENCE</scope>
    <source>
        <strain evidence="1">LJ419</strain>
    </source>
</reference>
<proteinExistence type="predicted"/>
<comment type="caution">
    <text evidence="1">The sequence shown here is derived from an EMBL/GenBank/DDBJ whole genome shotgun (WGS) entry which is preliminary data.</text>
</comment>
<evidence type="ECO:0000313" key="2">
    <source>
        <dbReference type="Proteomes" id="UP001139000"/>
    </source>
</evidence>
<protein>
    <submittedName>
        <fullName evidence="1">Uncharacterized protein</fullName>
    </submittedName>
</protein>
<dbReference type="EMBL" id="JAJTTC010000003">
    <property type="protein sequence ID" value="MCF0062802.1"/>
    <property type="molecule type" value="Genomic_DNA"/>
</dbReference>
<name>A0A9X1TFB5_9BACT</name>
<sequence length="268" mass="30112">MQSENIINYLIFSPNRPDQLLDIFVVMGYIEKNGHHFTTGLDGQPDCLVLTGNDLMAEVDYIINNAVSGIYLNQFDSKCIKDLSFLESISFIEKVNIANLALGYSSLIELSNLKVAITSVNRKDQRFDYSKLDNLEILSTDWYPGFPVLLGNSSLRELYLWKYKPRTQNFEGLNIPANLVVLHILKSDIRQTLGLTSGRVRNLQLHDCSKLESLNDLPTSIESLVCVNCKALESYVDLENLINLKTLSLHNCGDIPNLTFLSSILCSG</sequence>